<dbReference type="Gene3D" id="3.90.180.10">
    <property type="entry name" value="Medium-chain alcohol dehydrogenases, catalytic domain"/>
    <property type="match status" value="1"/>
</dbReference>
<proteinExistence type="predicted"/>
<feature type="domain" description="Enoyl reductase (ER)" evidence="3">
    <location>
        <begin position="11"/>
        <end position="334"/>
    </location>
</feature>
<evidence type="ECO:0000313" key="5">
    <source>
        <dbReference type="Proteomes" id="UP000070444"/>
    </source>
</evidence>
<dbReference type="PANTHER" id="PTHR48106:SF2">
    <property type="entry name" value="ZN2+-BINDING DEHYDROGENASE"/>
    <property type="match status" value="1"/>
</dbReference>
<protein>
    <submittedName>
        <fullName evidence="4">GroES-like protein</fullName>
    </submittedName>
</protein>
<dbReference type="InterPro" id="IPR013154">
    <property type="entry name" value="ADH-like_N"/>
</dbReference>
<dbReference type="OrthoDB" id="7482721at2759"/>
<dbReference type="InterPro" id="IPR020843">
    <property type="entry name" value="ER"/>
</dbReference>
<dbReference type="OMA" id="LQTHYHK"/>
<dbReference type="InterPro" id="IPR036291">
    <property type="entry name" value="NAD(P)-bd_dom_sf"/>
</dbReference>
<dbReference type="InterPro" id="IPR011032">
    <property type="entry name" value="GroES-like_sf"/>
</dbReference>
<dbReference type="GO" id="GO:0070402">
    <property type="term" value="F:NADPH binding"/>
    <property type="evidence" value="ECO:0007669"/>
    <property type="project" value="TreeGrafter"/>
</dbReference>
<evidence type="ECO:0000256" key="1">
    <source>
        <dbReference type="ARBA" id="ARBA00022857"/>
    </source>
</evidence>
<dbReference type="CDD" id="cd05282">
    <property type="entry name" value="ETR_like"/>
    <property type="match status" value="1"/>
</dbReference>
<organism evidence="4 5">
    <name type="scientific">Conidiobolus coronatus (strain ATCC 28846 / CBS 209.66 / NRRL 28638)</name>
    <name type="common">Delacroixia coronata</name>
    <dbReference type="NCBI Taxonomy" id="796925"/>
    <lineage>
        <taxon>Eukaryota</taxon>
        <taxon>Fungi</taxon>
        <taxon>Fungi incertae sedis</taxon>
        <taxon>Zoopagomycota</taxon>
        <taxon>Entomophthoromycotina</taxon>
        <taxon>Entomophthoromycetes</taxon>
        <taxon>Entomophthorales</taxon>
        <taxon>Ancylistaceae</taxon>
        <taxon>Conidiobolus</taxon>
    </lineage>
</organism>
<dbReference type="PANTHER" id="PTHR48106">
    <property type="entry name" value="QUINONE OXIDOREDUCTASE PIG3-RELATED"/>
    <property type="match status" value="1"/>
</dbReference>
<dbReference type="AlphaFoldDB" id="A0A137P985"/>
<dbReference type="Pfam" id="PF08240">
    <property type="entry name" value="ADH_N"/>
    <property type="match status" value="1"/>
</dbReference>
<dbReference type="InterPro" id="IPR013149">
    <property type="entry name" value="ADH-like_C"/>
</dbReference>
<dbReference type="GO" id="GO:0016651">
    <property type="term" value="F:oxidoreductase activity, acting on NAD(P)H"/>
    <property type="evidence" value="ECO:0007669"/>
    <property type="project" value="TreeGrafter"/>
</dbReference>
<dbReference type="SMART" id="SM00829">
    <property type="entry name" value="PKS_ER"/>
    <property type="match status" value="1"/>
</dbReference>
<keyword evidence="5" id="KW-1185">Reference proteome</keyword>
<dbReference type="Proteomes" id="UP000070444">
    <property type="component" value="Unassembled WGS sequence"/>
</dbReference>
<evidence type="ECO:0000256" key="2">
    <source>
        <dbReference type="ARBA" id="ARBA00023002"/>
    </source>
</evidence>
<dbReference type="SUPFAM" id="SSF50129">
    <property type="entry name" value="GroES-like"/>
    <property type="match status" value="1"/>
</dbReference>
<keyword evidence="2" id="KW-0560">Oxidoreductase</keyword>
<dbReference type="Pfam" id="PF00107">
    <property type="entry name" value="ADH_zinc_N"/>
    <property type="match status" value="1"/>
</dbReference>
<gene>
    <name evidence="4" type="ORF">CONCODRAFT_78301</name>
</gene>
<evidence type="ECO:0000313" key="4">
    <source>
        <dbReference type="EMBL" id="KXN71471.1"/>
    </source>
</evidence>
<keyword evidence="1" id="KW-0521">NADP</keyword>
<sequence>MPLEVQFNLGGEFKDVKVVDVPKPSIQSDNQVLIKFLLNPVNPSDVYSVLGAYQGFQPESYPAVPGLEGVAVVEEVGKSVSSVKVGQRVVIIIGDIRGGPTKIGTWKDYALYDEENIFPVPDNVSDEAAAQAIVNPVTAYALLDKLNVPQGDYVLQTAAGSVLGRIFIQFAKRRGIKTINLVRRKELVDELKAIGADEVLNTEDGTDVVEEIKRITNGKLAYGAIDAVGGDLGLKISQGVRDDGHIFLYGALGGFTVQASTIDLLFRNVNYTGFWLSKYFKDSGKDKVLETIGKVFELLGDQVEPFAGTKYPLEKVSEAIEESLKPGRGGKVLLTHA</sequence>
<accession>A0A137P985</accession>
<dbReference type="SUPFAM" id="SSF51735">
    <property type="entry name" value="NAD(P)-binding Rossmann-fold domains"/>
    <property type="match status" value="1"/>
</dbReference>
<dbReference type="EMBL" id="KQ964474">
    <property type="protein sequence ID" value="KXN71471.1"/>
    <property type="molecule type" value="Genomic_DNA"/>
</dbReference>
<dbReference type="Gene3D" id="3.40.50.720">
    <property type="entry name" value="NAD(P)-binding Rossmann-like Domain"/>
    <property type="match status" value="1"/>
</dbReference>
<evidence type="ECO:0000259" key="3">
    <source>
        <dbReference type="SMART" id="SM00829"/>
    </source>
</evidence>
<name>A0A137P985_CONC2</name>
<dbReference type="STRING" id="796925.A0A137P985"/>
<reference evidence="4 5" key="1">
    <citation type="journal article" date="2015" name="Genome Biol. Evol.">
        <title>Phylogenomic analyses indicate that early fungi evolved digesting cell walls of algal ancestors of land plants.</title>
        <authorList>
            <person name="Chang Y."/>
            <person name="Wang S."/>
            <person name="Sekimoto S."/>
            <person name="Aerts A.L."/>
            <person name="Choi C."/>
            <person name="Clum A."/>
            <person name="LaButti K.M."/>
            <person name="Lindquist E.A."/>
            <person name="Yee Ngan C."/>
            <person name="Ohm R.A."/>
            <person name="Salamov A.A."/>
            <person name="Grigoriev I.V."/>
            <person name="Spatafora J.W."/>
            <person name="Berbee M.L."/>
        </authorList>
    </citation>
    <scope>NUCLEOTIDE SEQUENCE [LARGE SCALE GENOMIC DNA]</scope>
    <source>
        <strain evidence="4 5">NRRL 28638</strain>
    </source>
</reference>